<dbReference type="InterPro" id="IPR036986">
    <property type="entry name" value="S4_RNA-bd_sf"/>
</dbReference>
<comment type="function">
    <text evidence="7">With S5 and S12 plays an important role in translational accuracy.</text>
</comment>
<dbReference type="Pfam" id="PF01479">
    <property type="entry name" value="S4"/>
    <property type="match status" value="1"/>
</dbReference>
<dbReference type="SMART" id="SM01390">
    <property type="entry name" value="Ribosomal_S4"/>
    <property type="match status" value="1"/>
</dbReference>
<protein>
    <recommendedName>
        <fullName evidence="6 7">Small ribosomal subunit protein uS4</fullName>
    </recommendedName>
</protein>
<dbReference type="GO" id="GO:0019843">
    <property type="term" value="F:rRNA binding"/>
    <property type="evidence" value="ECO:0007669"/>
    <property type="project" value="UniProtKB-UniRule"/>
</dbReference>
<dbReference type="CDD" id="cd00165">
    <property type="entry name" value="S4"/>
    <property type="match status" value="1"/>
</dbReference>
<evidence type="ECO:0000256" key="6">
    <source>
        <dbReference type="ARBA" id="ARBA00035254"/>
    </source>
</evidence>
<accession>A0A2M6R8Q1</accession>
<sequence length="196" mass="22685">MAKSKVYTSPIKRSRRLDIHVLAKADKYLARRPYAPGQHGQSRRSKPSDYALQLQEKQRAKFIYGLRERQFRNIFRVAAKGSSATGEKLLQLLELRLDNIIYRSGMARTRRQARQLVTHGHFCVNNRCATIPSLTVSKDDIISPKNKEGFNFHDTESVSWIKKDSKKIASQLIKIPSRLEIPTELDEQLIIEFYSR</sequence>
<dbReference type="PANTHER" id="PTHR11831:SF4">
    <property type="entry name" value="SMALL RIBOSOMAL SUBUNIT PROTEIN US4M"/>
    <property type="match status" value="1"/>
</dbReference>
<dbReference type="Proteomes" id="UP000231162">
    <property type="component" value="Unassembled WGS sequence"/>
</dbReference>
<evidence type="ECO:0000313" key="12">
    <source>
        <dbReference type="Proteomes" id="UP000231162"/>
    </source>
</evidence>
<dbReference type="PROSITE" id="PS50889">
    <property type="entry name" value="S4"/>
    <property type="match status" value="1"/>
</dbReference>
<evidence type="ECO:0000256" key="7">
    <source>
        <dbReference type="HAMAP-Rule" id="MF_01306"/>
    </source>
</evidence>
<dbReference type="SMART" id="SM00363">
    <property type="entry name" value="S4"/>
    <property type="match status" value="1"/>
</dbReference>
<dbReference type="GO" id="GO:0042274">
    <property type="term" value="P:ribosomal small subunit biogenesis"/>
    <property type="evidence" value="ECO:0007669"/>
    <property type="project" value="TreeGrafter"/>
</dbReference>
<keyword evidence="5 7" id="KW-0687">Ribonucleoprotein</keyword>
<evidence type="ECO:0000256" key="2">
    <source>
        <dbReference type="ARBA" id="ARBA00022730"/>
    </source>
</evidence>
<dbReference type="GO" id="GO:0006412">
    <property type="term" value="P:translation"/>
    <property type="evidence" value="ECO:0007669"/>
    <property type="project" value="UniProtKB-UniRule"/>
</dbReference>
<dbReference type="PROSITE" id="PS00632">
    <property type="entry name" value="RIBOSOMAL_S4"/>
    <property type="match status" value="1"/>
</dbReference>
<evidence type="ECO:0000259" key="9">
    <source>
        <dbReference type="SMART" id="SM00363"/>
    </source>
</evidence>
<reference evidence="12" key="1">
    <citation type="submission" date="2017-09" db="EMBL/GenBank/DDBJ databases">
        <title>Depth-based differentiation of microbial function through sediment-hosted aquifers and enrichment of novel symbionts in the deep terrestrial subsurface.</title>
        <authorList>
            <person name="Probst A.J."/>
            <person name="Ladd B."/>
            <person name="Jarett J.K."/>
            <person name="Geller-Mcgrath D.E."/>
            <person name="Sieber C.M.K."/>
            <person name="Emerson J.B."/>
            <person name="Anantharaman K."/>
            <person name="Thomas B.C."/>
            <person name="Malmstrom R."/>
            <person name="Stieglmeier M."/>
            <person name="Klingl A."/>
            <person name="Woyke T."/>
            <person name="Ryan C.M."/>
            <person name="Banfield J.F."/>
        </authorList>
    </citation>
    <scope>NUCLEOTIDE SEQUENCE [LARGE SCALE GENOMIC DNA]</scope>
</reference>
<keyword evidence="4 7" id="KW-0689">Ribosomal protein</keyword>
<comment type="subunit">
    <text evidence="7">Part of the 30S ribosomal subunit. Contacts protein S5. The interaction surface between S4 and S5 is involved in control of translational fidelity.</text>
</comment>
<dbReference type="NCBIfam" id="TIGR01017">
    <property type="entry name" value="rpsD_bact"/>
    <property type="match status" value="1"/>
</dbReference>
<dbReference type="InterPro" id="IPR001912">
    <property type="entry name" value="Ribosomal_uS4_N"/>
</dbReference>
<evidence type="ECO:0000313" key="11">
    <source>
        <dbReference type="EMBL" id="PIS06932.1"/>
    </source>
</evidence>
<dbReference type="GO" id="GO:0003735">
    <property type="term" value="F:structural constituent of ribosome"/>
    <property type="evidence" value="ECO:0007669"/>
    <property type="project" value="InterPro"/>
</dbReference>
<dbReference type="InterPro" id="IPR005709">
    <property type="entry name" value="Ribosomal_uS4_bac-type"/>
</dbReference>
<dbReference type="GO" id="GO:0015935">
    <property type="term" value="C:small ribosomal subunit"/>
    <property type="evidence" value="ECO:0007669"/>
    <property type="project" value="InterPro"/>
</dbReference>
<evidence type="ECO:0000256" key="5">
    <source>
        <dbReference type="ARBA" id="ARBA00023274"/>
    </source>
</evidence>
<keyword evidence="2 7" id="KW-0699">rRNA-binding</keyword>
<dbReference type="NCBIfam" id="NF003717">
    <property type="entry name" value="PRK05327.1"/>
    <property type="match status" value="1"/>
</dbReference>
<evidence type="ECO:0000256" key="1">
    <source>
        <dbReference type="ARBA" id="ARBA00007465"/>
    </source>
</evidence>
<dbReference type="FunFam" id="3.10.290.10:FF:000001">
    <property type="entry name" value="30S ribosomal protein S4"/>
    <property type="match status" value="1"/>
</dbReference>
<dbReference type="InterPro" id="IPR022801">
    <property type="entry name" value="Ribosomal_uS4"/>
</dbReference>
<dbReference type="Gene3D" id="3.10.290.10">
    <property type="entry name" value="RNA-binding S4 domain"/>
    <property type="match status" value="1"/>
</dbReference>
<evidence type="ECO:0000259" key="10">
    <source>
        <dbReference type="SMART" id="SM01390"/>
    </source>
</evidence>
<comment type="function">
    <text evidence="7">One of the primary rRNA binding proteins, it binds directly to 16S rRNA where it nucleates assembly of the body of the 30S subunit.</text>
</comment>
<feature type="domain" description="RNA-binding S4" evidence="9">
    <location>
        <begin position="95"/>
        <end position="166"/>
    </location>
</feature>
<evidence type="ECO:0000256" key="8">
    <source>
        <dbReference type="RuleBase" id="RU003699"/>
    </source>
</evidence>
<dbReference type="SUPFAM" id="SSF55174">
    <property type="entry name" value="Alpha-L RNA-binding motif"/>
    <property type="match status" value="1"/>
</dbReference>
<dbReference type="PANTHER" id="PTHR11831">
    <property type="entry name" value="30S 40S RIBOSOMAL PROTEIN"/>
    <property type="match status" value="1"/>
</dbReference>
<comment type="caution">
    <text evidence="11">The sequence shown here is derived from an EMBL/GenBank/DDBJ whole genome shotgun (WGS) entry which is preliminary data.</text>
</comment>
<dbReference type="Gene3D" id="1.10.1050.10">
    <property type="entry name" value="Ribosomal Protein S4 Delta 41, Chain A, domain 1"/>
    <property type="match status" value="1"/>
</dbReference>
<name>A0A2M6R8Q1_9BACT</name>
<dbReference type="HAMAP" id="MF_01306_B">
    <property type="entry name" value="Ribosomal_uS4_B"/>
    <property type="match status" value="1"/>
</dbReference>
<feature type="domain" description="Small ribosomal subunit protein uS4 N-terminal" evidence="10">
    <location>
        <begin position="6"/>
        <end position="94"/>
    </location>
</feature>
<dbReference type="AlphaFoldDB" id="A0A2M6R8Q1"/>
<keyword evidence="3 7" id="KW-0694">RNA-binding</keyword>
<proteinExistence type="inferred from homology"/>
<dbReference type="EMBL" id="PEZX01000029">
    <property type="protein sequence ID" value="PIS06932.1"/>
    <property type="molecule type" value="Genomic_DNA"/>
</dbReference>
<dbReference type="InterPro" id="IPR018079">
    <property type="entry name" value="Ribosomal_uS4_CS"/>
</dbReference>
<gene>
    <name evidence="7" type="primary">rpsD</name>
    <name evidence="11" type="ORF">COT79_02105</name>
</gene>
<comment type="similarity">
    <text evidence="1 7 8">Belongs to the universal ribosomal protein uS4 family.</text>
</comment>
<dbReference type="Pfam" id="PF00163">
    <property type="entry name" value="Ribosomal_S4"/>
    <property type="match status" value="1"/>
</dbReference>
<evidence type="ECO:0000256" key="3">
    <source>
        <dbReference type="ARBA" id="ARBA00022884"/>
    </source>
</evidence>
<evidence type="ECO:0000256" key="4">
    <source>
        <dbReference type="ARBA" id="ARBA00022980"/>
    </source>
</evidence>
<organism evidence="11 12">
    <name type="scientific">Candidatus Berkelbacteria bacterium CG10_big_fil_rev_8_21_14_0_10_43_14</name>
    <dbReference type="NCBI Taxonomy" id="1974515"/>
    <lineage>
        <taxon>Bacteria</taxon>
        <taxon>Candidatus Berkelbacteria</taxon>
    </lineage>
</organism>
<dbReference type="InterPro" id="IPR002942">
    <property type="entry name" value="S4_RNA-bd"/>
</dbReference>